<reference evidence="1" key="1">
    <citation type="journal article" date="2015" name="J. Antimicrob. Chemother.">
        <title>Vancomycin-resistant Enterococcus faecium harbouring vanN in Canada: a case and complete sequence of pEfm12493 harbouring the vanN operon.</title>
        <authorList>
            <person name="Boyd D.A."/>
            <person name="Levesque S."/>
            <person name="Picard A.C."/>
            <person name="Golding G.R."/>
        </authorList>
    </citation>
    <scope>NUCLEOTIDE SEQUENCE</scope>
    <source>
        <strain evidence="1">N12-493</strain>
        <plasmid evidence="1">pEfm12493</plasmid>
    </source>
</reference>
<proteinExistence type="predicted"/>
<sequence length="82" mass="9762">MYLPVSLSLVVILNTRFYKVCIEIFNSMILCLKEIHWNMEKSYRQSFLLSFIIRIARCANYTLTKNLGVKLVNHFNKRYSLP</sequence>
<evidence type="ECO:0000313" key="1">
    <source>
        <dbReference type="EMBL" id="AJY53567.1"/>
    </source>
</evidence>
<dbReference type="AlphaFoldDB" id="A0A0D5MC93"/>
<name>A0A0D5MC93_ENTFC</name>
<keyword evidence="1" id="KW-0614">Plasmid</keyword>
<gene>
    <name evidence="1" type="ORF">pEfm12493_083</name>
</gene>
<protein>
    <submittedName>
        <fullName evidence="1">Uncharacterized protein</fullName>
    </submittedName>
</protein>
<organism evidence="1">
    <name type="scientific">Enterococcus faecium</name>
    <name type="common">Streptococcus faecium</name>
    <dbReference type="NCBI Taxonomy" id="1352"/>
    <lineage>
        <taxon>Bacteria</taxon>
        <taxon>Bacillati</taxon>
        <taxon>Bacillota</taxon>
        <taxon>Bacilli</taxon>
        <taxon>Lactobacillales</taxon>
        <taxon>Enterococcaceae</taxon>
        <taxon>Enterococcus</taxon>
    </lineage>
</organism>
<geneLocation type="plasmid" evidence="1">
    <name>pEfm12493</name>
</geneLocation>
<accession>A0A0D5MC93</accession>
<dbReference type="EMBL" id="KP342511">
    <property type="protein sequence ID" value="AJY53567.1"/>
    <property type="molecule type" value="Genomic_DNA"/>
</dbReference>